<name>A0A971M5T1_9BACT</name>
<dbReference type="Gene3D" id="3.30.565.60">
    <property type="match status" value="1"/>
</dbReference>
<proteinExistence type="predicted"/>
<dbReference type="PANTHER" id="PTHR30595:SF6">
    <property type="entry name" value="SCHLAFEN ALBA-2 DOMAIN-CONTAINING PROTEIN"/>
    <property type="match status" value="1"/>
</dbReference>
<dbReference type="EMBL" id="JAAYEE010000236">
    <property type="protein sequence ID" value="NLW36329.1"/>
    <property type="molecule type" value="Genomic_DNA"/>
</dbReference>
<protein>
    <submittedName>
        <fullName evidence="1">Transcriptional regulator</fullName>
    </submittedName>
</protein>
<reference evidence="1" key="2">
    <citation type="submission" date="2020-01" db="EMBL/GenBank/DDBJ databases">
        <authorList>
            <person name="Campanaro S."/>
        </authorList>
    </citation>
    <scope>NUCLEOTIDE SEQUENCE</scope>
    <source>
        <strain evidence="1">AS06rmzACSIP_7</strain>
    </source>
</reference>
<reference evidence="1" key="1">
    <citation type="journal article" date="2020" name="Biotechnol. Biofuels">
        <title>New insights from the biogas microbiome by comprehensive genome-resolved metagenomics of nearly 1600 species originating from multiple anaerobic digesters.</title>
        <authorList>
            <person name="Campanaro S."/>
            <person name="Treu L."/>
            <person name="Rodriguez-R L.M."/>
            <person name="Kovalovszki A."/>
            <person name="Ziels R.M."/>
            <person name="Maus I."/>
            <person name="Zhu X."/>
            <person name="Kougias P.G."/>
            <person name="Basile A."/>
            <person name="Luo G."/>
            <person name="Schluter A."/>
            <person name="Konstantinidis K.T."/>
            <person name="Angelidaki I."/>
        </authorList>
    </citation>
    <scope>NUCLEOTIDE SEQUENCE</scope>
    <source>
        <strain evidence="1">AS06rmzACSIP_7</strain>
    </source>
</reference>
<accession>A0A971M5T1</accession>
<evidence type="ECO:0000313" key="1">
    <source>
        <dbReference type="EMBL" id="NLW36329.1"/>
    </source>
</evidence>
<dbReference type="AlphaFoldDB" id="A0A971M5T1"/>
<dbReference type="InterPro" id="IPR038475">
    <property type="entry name" value="RecG_C_sf"/>
</dbReference>
<dbReference type="Proteomes" id="UP000777265">
    <property type="component" value="Unassembled WGS sequence"/>
</dbReference>
<gene>
    <name evidence="1" type="ORF">GXY80_12775</name>
</gene>
<evidence type="ECO:0000313" key="2">
    <source>
        <dbReference type="Proteomes" id="UP000777265"/>
    </source>
</evidence>
<organism evidence="1 2">
    <name type="scientific">Syntrophorhabdus aromaticivorans</name>
    <dbReference type="NCBI Taxonomy" id="328301"/>
    <lineage>
        <taxon>Bacteria</taxon>
        <taxon>Pseudomonadati</taxon>
        <taxon>Thermodesulfobacteriota</taxon>
        <taxon>Syntrophorhabdia</taxon>
        <taxon>Syntrophorhabdales</taxon>
        <taxon>Syntrophorhabdaceae</taxon>
        <taxon>Syntrophorhabdus</taxon>
    </lineage>
</organism>
<dbReference type="PANTHER" id="PTHR30595">
    <property type="entry name" value="GLPR-RELATED TRANSCRIPTIONAL REPRESSOR"/>
    <property type="match status" value="1"/>
</dbReference>
<sequence length="465" mass="52802">MGLQPNVGFDVHVVEHPKGRVVLFEVKAASDRPVHFYGTAYIRIGTSKTELHKHPEKERTIWTHRTDWSGQICEGATLGDIDPEALSKAREQFKIKHPGQASLATGWDDATFLNKAKLTVRGMITHTALLLLGRGETAALLSPGVAKISWILKDAHNKELDYEHFGPPFVLAVDRLLGRIRNLTVRALPSGTLFPQEISQYEPWVIREALHNCIAHQDYNLRGRINVVEMPDSILLTNLGSFLPGDVETVIRQDAPLEIYRNPFLADAMVTLNMIDTQGGGIKRMFQLQRQRFFPLPDYDLSEPDRVAVKLPGRILDEHYTRLLMDRGDLNLWQVMLLDRVQKRLLISHEAHHQLKSAGLVEGRYPNLIIAAPIARLTGQKARHIKDRGLDKKYYLEMIITLVNVHGSASREEIDQLLMDKLPDALDRNQKRHKIHNLLGELVRSGKIVNEGSRVKSRWKLARKT</sequence>
<dbReference type="Pfam" id="PF13749">
    <property type="entry name" value="HATPase_c_4"/>
    <property type="match status" value="1"/>
</dbReference>
<feature type="non-terminal residue" evidence="1">
    <location>
        <position position="1"/>
    </location>
</feature>
<comment type="caution">
    <text evidence="1">The sequence shown here is derived from an EMBL/GenBank/DDBJ whole genome shotgun (WGS) entry which is preliminary data.</text>
</comment>